<sequence length="1236" mass="137532">MKPSTLVYGKALADIAVGLILFAKPKALYESIATKALAGITGLYLTDASLAPGFNHSIACLVTSVGIGGLVAARAGPVALPTIFAMTTTWSLLSLLTCALAPTSWGVSGATLLMGGLVNATFSIALYSTCVPYTRVEIKGSSRIRNLQVLFWIIPQRNMEKSLPATAPVIDTPGDEPCAQIWSVYISEAEKYDKALVDGWRNNMNGLLIFAGLFSSILTTLIVESCPLLQNQPSQETLLTLYIAEHPNGPFNASILNDLPTLLGLPSIPAPTAAIVCNVLWFIALGLSLASALIATLVDQFAREFLQHTEMLPSPVKRARIFSYLFYGLQRFRMHAIVGVIPLLLHLSLLFFFGGLVAFLQPYSHLVAGVVAALLLIIVAAYLAMTLLPLFLFDCPYKTPLSNLLWGARVYLFRILDKDPDSPQAHSMVDAMIEKATVRSDSREERDKRALAWTMKSLADDDELEPFVEGIPNAIWGPTTQSGAPGRRKKYDNLMLGLLKDEHVQLGTRIEHLLDSCNSGLLEPLVQSRREVVCLKAIWGLGMTAEMGERGDKDEQPMTTKRRRFWPRRADSIELVDVERPEETIPIGNPWDRPRLPTVEQPLSYFKDLSSLSASSRTATQYIPSITALVQWNDLCALNGHVEKLKELLDQPTALIDVSSVYFICRRALDALLDAHRNFVWRHVIPTGFEGEQNLEMLAKAPHPVNVPDWMAQVRRIVQQMPLAWSKVQYRILHSYLRASAEADEMPYEFELTCQTIRPSEMNTFDNDMVGNVLTTFSDNVQKATKLRRPEVTHVDTVLGIFLPWFDRNKDLDLHVVQRVVDAVIGYINTRGQDEAIARVLRDCDITLLWTHITDRLVTARAEWLPDVSRAMWKLAMLFPGPSAQETRLETAPRFGPSTLSVIPVAPYAVSVITLLKRHILNAYEQKYAQEQLIKQTLLELQKQLALHEQPSAAFELKRAINDAKDGWELMTAVHGVMMPLPLKGVPLEEMPTLPVYTIQTVDGYKQWWRKTTAAVDHVIRLGARLERRVDQARFAIAIEFLEYCAAVDDAQDLPYRAVNTFSENVIRGLYVQDAPHVDSQRSFVEALRGLAVTGSKSRTSEHSQLAWILLESSLFAGRDESKLPWLDDLTAARALQDIFRTHLPFFTTGGLGLLRKIEDVLGWLDLKITSLESGNFEEWPGMVTAGPSSPNKSIINRTASAPLPRNPEPGSATAYQAPKLWPMAKVAGPANLSRY</sequence>
<evidence type="ECO:0000259" key="3">
    <source>
        <dbReference type="Pfam" id="PF20153"/>
    </source>
</evidence>
<feature type="domain" description="DUF6535" evidence="3">
    <location>
        <begin position="182"/>
        <end position="361"/>
    </location>
</feature>
<comment type="caution">
    <text evidence="4">The sequence shown here is derived from an EMBL/GenBank/DDBJ whole genome shotgun (WGS) entry which is preliminary data.</text>
</comment>
<feature type="region of interest" description="Disordered" evidence="1">
    <location>
        <begin position="1188"/>
        <end position="1213"/>
    </location>
</feature>
<gene>
    <name evidence="4" type="ORF">HMN09_01193100</name>
</gene>
<dbReference type="OrthoDB" id="3235960at2759"/>
<accession>A0A8H6S5E3</accession>
<proteinExistence type="predicted"/>
<keyword evidence="2" id="KW-0472">Membrane</keyword>
<feature type="transmembrane region" description="Helical" evidence="2">
    <location>
        <begin position="111"/>
        <end position="133"/>
    </location>
</feature>
<dbReference type="Pfam" id="PF20153">
    <property type="entry name" value="DUF6535"/>
    <property type="match status" value="1"/>
</dbReference>
<feature type="transmembrane region" description="Helical" evidence="2">
    <location>
        <begin position="366"/>
        <end position="393"/>
    </location>
</feature>
<reference evidence="4" key="1">
    <citation type="submission" date="2020-05" db="EMBL/GenBank/DDBJ databases">
        <title>Mycena genomes resolve the evolution of fungal bioluminescence.</title>
        <authorList>
            <person name="Tsai I.J."/>
        </authorList>
    </citation>
    <scope>NUCLEOTIDE SEQUENCE</scope>
    <source>
        <strain evidence="4">110903Hualien_Pintung</strain>
    </source>
</reference>
<dbReference type="AlphaFoldDB" id="A0A8H6S5E3"/>
<keyword evidence="5" id="KW-1185">Reference proteome</keyword>
<evidence type="ECO:0000313" key="4">
    <source>
        <dbReference type="EMBL" id="KAF7293151.1"/>
    </source>
</evidence>
<feature type="transmembrane region" description="Helical" evidence="2">
    <location>
        <begin position="53"/>
        <end position="71"/>
    </location>
</feature>
<organism evidence="4 5">
    <name type="scientific">Mycena chlorophos</name>
    <name type="common">Agaric fungus</name>
    <name type="synonym">Agaricus chlorophos</name>
    <dbReference type="NCBI Taxonomy" id="658473"/>
    <lineage>
        <taxon>Eukaryota</taxon>
        <taxon>Fungi</taxon>
        <taxon>Dikarya</taxon>
        <taxon>Basidiomycota</taxon>
        <taxon>Agaricomycotina</taxon>
        <taxon>Agaricomycetes</taxon>
        <taxon>Agaricomycetidae</taxon>
        <taxon>Agaricales</taxon>
        <taxon>Marasmiineae</taxon>
        <taxon>Mycenaceae</taxon>
        <taxon>Mycena</taxon>
    </lineage>
</organism>
<feature type="transmembrane region" description="Helical" evidence="2">
    <location>
        <begin position="83"/>
        <end position="105"/>
    </location>
</feature>
<dbReference type="EMBL" id="JACAZE010000021">
    <property type="protein sequence ID" value="KAF7293151.1"/>
    <property type="molecule type" value="Genomic_DNA"/>
</dbReference>
<evidence type="ECO:0000256" key="1">
    <source>
        <dbReference type="SAM" id="MobiDB-lite"/>
    </source>
</evidence>
<feature type="transmembrane region" description="Helical" evidence="2">
    <location>
        <begin position="273"/>
        <end position="298"/>
    </location>
</feature>
<name>A0A8H6S5E3_MYCCL</name>
<keyword evidence="2" id="KW-0812">Transmembrane</keyword>
<protein>
    <recommendedName>
        <fullName evidence="3">DUF6535 domain-containing protein</fullName>
    </recommendedName>
</protein>
<keyword evidence="2" id="KW-1133">Transmembrane helix</keyword>
<evidence type="ECO:0000313" key="5">
    <source>
        <dbReference type="Proteomes" id="UP000613580"/>
    </source>
</evidence>
<dbReference type="Proteomes" id="UP000613580">
    <property type="component" value="Unassembled WGS sequence"/>
</dbReference>
<dbReference type="InterPro" id="IPR045338">
    <property type="entry name" value="DUF6535"/>
</dbReference>
<feature type="transmembrane region" description="Helical" evidence="2">
    <location>
        <begin position="336"/>
        <end position="360"/>
    </location>
</feature>
<feature type="compositionally biased region" description="Polar residues" evidence="1">
    <location>
        <begin position="1188"/>
        <end position="1200"/>
    </location>
</feature>
<evidence type="ECO:0000256" key="2">
    <source>
        <dbReference type="SAM" id="Phobius"/>
    </source>
</evidence>